<protein>
    <submittedName>
        <fullName evidence="9">Uncharacterized MFS-type transporter</fullName>
    </submittedName>
</protein>
<accession>A0A6J4MJH6</accession>
<feature type="transmembrane region" description="Helical" evidence="7">
    <location>
        <begin position="227"/>
        <end position="251"/>
    </location>
</feature>
<gene>
    <name evidence="9" type="ORF">AVDCRST_MAG34-2351</name>
</gene>
<dbReference type="InterPro" id="IPR020846">
    <property type="entry name" value="MFS_dom"/>
</dbReference>
<feature type="transmembrane region" description="Helical" evidence="7">
    <location>
        <begin position="349"/>
        <end position="371"/>
    </location>
</feature>
<keyword evidence="2" id="KW-0813">Transport</keyword>
<name>A0A6J4MJH6_9ACTN</name>
<proteinExistence type="predicted"/>
<evidence type="ECO:0000313" key="9">
    <source>
        <dbReference type="EMBL" id="CAA9359566.1"/>
    </source>
</evidence>
<dbReference type="PROSITE" id="PS50850">
    <property type="entry name" value="MFS"/>
    <property type="match status" value="1"/>
</dbReference>
<dbReference type="InterPro" id="IPR010290">
    <property type="entry name" value="TM_effector"/>
</dbReference>
<feature type="transmembrane region" description="Helical" evidence="7">
    <location>
        <begin position="289"/>
        <end position="309"/>
    </location>
</feature>
<dbReference type="PANTHER" id="PTHR23513:SF11">
    <property type="entry name" value="STAPHYLOFERRIN A TRANSPORTER"/>
    <property type="match status" value="1"/>
</dbReference>
<dbReference type="SUPFAM" id="SSF103473">
    <property type="entry name" value="MFS general substrate transporter"/>
    <property type="match status" value="1"/>
</dbReference>
<keyword evidence="6 7" id="KW-0472">Membrane</keyword>
<keyword evidence="3" id="KW-1003">Cell membrane</keyword>
<dbReference type="GO" id="GO:0022857">
    <property type="term" value="F:transmembrane transporter activity"/>
    <property type="evidence" value="ECO:0007669"/>
    <property type="project" value="InterPro"/>
</dbReference>
<feature type="transmembrane region" description="Helical" evidence="7">
    <location>
        <begin position="79"/>
        <end position="100"/>
    </location>
</feature>
<keyword evidence="5 7" id="KW-1133">Transmembrane helix</keyword>
<feature type="transmembrane region" description="Helical" evidence="7">
    <location>
        <begin position="46"/>
        <end position="67"/>
    </location>
</feature>
<dbReference type="Pfam" id="PF05977">
    <property type="entry name" value="MFS_3"/>
    <property type="match status" value="1"/>
</dbReference>
<dbReference type="InterPro" id="IPR036259">
    <property type="entry name" value="MFS_trans_sf"/>
</dbReference>
<dbReference type="PANTHER" id="PTHR23513">
    <property type="entry name" value="INTEGRAL MEMBRANE EFFLUX PROTEIN-RELATED"/>
    <property type="match status" value="1"/>
</dbReference>
<feature type="transmembrane region" description="Helical" evidence="7">
    <location>
        <begin position="315"/>
        <end position="337"/>
    </location>
</feature>
<evidence type="ECO:0000256" key="4">
    <source>
        <dbReference type="ARBA" id="ARBA00022692"/>
    </source>
</evidence>
<evidence type="ECO:0000256" key="7">
    <source>
        <dbReference type="SAM" id="Phobius"/>
    </source>
</evidence>
<feature type="transmembrane region" description="Helical" evidence="7">
    <location>
        <begin position="377"/>
        <end position="400"/>
    </location>
</feature>
<dbReference type="AlphaFoldDB" id="A0A6J4MJH6"/>
<feature type="domain" description="Major facilitator superfamily (MFS) profile" evidence="8">
    <location>
        <begin position="12"/>
        <end position="403"/>
    </location>
</feature>
<organism evidence="9">
    <name type="scientific">uncultured Nocardioidaceae bacterium</name>
    <dbReference type="NCBI Taxonomy" id="253824"/>
    <lineage>
        <taxon>Bacteria</taxon>
        <taxon>Bacillati</taxon>
        <taxon>Actinomycetota</taxon>
        <taxon>Actinomycetes</taxon>
        <taxon>Propionibacteriales</taxon>
        <taxon>Nocardioidaceae</taxon>
        <taxon>environmental samples</taxon>
    </lineage>
</organism>
<sequence>MSPTFRALAHRNYRLYAMGGLVSNTGTWMQRVAQDWLVLQLTDNSGTALGITTGLQFLPILFLSAYAGAVADRFPKRRLLQLAQLMMATPAVILGVLAVTGVAQQWHVYVLALAFGVATAFEAPVRQAFVGELVTPDDLSNAVGLNSASFNAGRILGPAVAGLLIAALGSGVPATGAVILINAVSYGAVLVALQAMSGGRLVSEVPDSDPRGRVRQGIRYVRGRPDLLLVLTIMFFVGTFGLNFQLTSALMATEVYGKGAGEYGILASTMALGSITGALLAARRESPRLRLVVLAALSFGAVEIVIALMPTYLTFVLLTPLLGVTAMTTATSANTFIQLTVPTELRGRVMALYLMVFMGGTPIGSPLVGWVGEAFGARWSLIGGGVVSVLGTLLCVALFLRTRQARRETKPSQEAVAAGAPHPAA</sequence>
<dbReference type="GO" id="GO:0005886">
    <property type="term" value="C:plasma membrane"/>
    <property type="evidence" value="ECO:0007669"/>
    <property type="project" value="UniProtKB-SubCell"/>
</dbReference>
<evidence type="ECO:0000256" key="2">
    <source>
        <dbReference type="ARBA" id="ARBA00022448"/>
    </source>
</evidence>
<evidence type="ECO:0000256" key="1">
    <source>
        <dbReference type="ARBA" id="ARBA00004651"/>
    </source>
</evidence>
<feature type="transmembrane region" description="Helical" evidence="7">
    <location>
        <begin position="263"/>
        <end position="282"/>
    </location>
</feature>
<evidence type="ECO:0000256" key="5">
    <source>
        <dbReference type="ARBA" id="ARBA00022989"/>
    </source>
</evidence>
<dbReference type="EMBL" id="CADCUI010000063">
    <property type="protein sequence ID" value="CAA9359566.1"/>
    <property type="molecule type" value="Genomic_DNA"/>
</dbReference>
<evidence type="ECO:0000259" key="8">
    <source>
        <dbReference type="PROSITE" id="PS50850"/>
    </source>
</evidence>
<comment type="subcellular location">
    <subcellularLocation>
        <location evidence="1">Cell membrane</location>
        <topology evidence="1">Multi-pass membrane protein</topology>
    </subcellularLocation>
</comment>
<keyword evidence="4 7" id="KW-0812">Transmembrane</keyword>
<reference evidence="9" key="1">
    <citation type="submission" date="2020-02" db="EMBL/GenBank/DDBJ databases">
        <authorList>
            <person name="Meier V. D."/>
        </authorList>
    </citation>
    <scope>NUCLEOTIDE SEQUENCE</scope>
    <source>
        <strain evidence="9">AVDCRST_MAG34</strain>
    </source>
</reference>
<evidence type="ECO:0000256" key="3">
    <source>
        <dbReference type="ARBA" id="ARBA00022475"/>
    </source>
</evidence>
<evidence type="ECO:0000256" key="6">
    <source>
        <dbReference type="ARBA" id="ARBA00023136"/>
    </source>
</evidence>
<dbReference type="CDD" id="cd06173">
    <property type="entry name" value="MFS_MefA_like"/>
    <property type="match status" value="1"/>
</dbReference>
<dbReference type="Gene3D" id="1.20.1250.20">
    <property type="entry name" value="MFS general substrate transporter like domains"/>
    <property type="match status" value="1"/>
</dbReference>